<organism evidence="2 3">
    <name type="scientific">Erysipelothrix larvae</name>
    <dbReference type="NCBI Taxonomy" id="1514105"/>
    <lineage>
        <taxon>Bacteria</taxon>
        <taxon>Bacillati</taxon>
        <taxon>Bacillota</taxon>
        <taxon>Erysipelotrichia</taxon>
        <taxon>Erysipelotrichales</taxon>
        <taxon>Erysipelotrichaceae</taxon>
        <taxon>Erysipelothrix</taxon>
    </lineage>
</organism>
<gene>
    <name evidence="2" type="ORF">AOC36_02990</name>
</gene>
<evidence type="ECO:0000259" key="1">
    <source>
        <dbReference type="Pfam" id="PF04542"/>
    </source>
</evidence>
<proteinExistence type="predicted"/>
<dbReference type="STRING" id="1514105.AOC36_02990"/>
<dbReference type="InterPro" id="IPR007627">
    <property type="entry name" value="RNA_pol_sigma70_r2"/>
</dbReference>
<dbReference type="Gene3D" id="1.10.1740.10">
    <property type="match status" value="1"/>
</dbReference>
<keyword evidence="3" id="KW-1185">Reference proteome</keyword>
<dbReference type="EMBL" id="CP013213">
    <property type="protein sequence ID" value="AMC92983.1"/>
    <property type="molecule type" value="Genomic_DNA"/>
</dbReference>
<dbReference type="OrthoDB" id="1641859at2"/>
<reference evidence="2 3" key="1">
    <citation type="submission" date="2015-10" db="EMBL/GenBank/DDBJ databases">
        <title>Erysipelothrix larvae sp. LV19 isolated from the larval gut of the rhinoceros beetle, Trypoxylus dichotomus.</title>
        <authorList>
            <person name="Lim S."/>
            <person name="Kim B.-C."/>
        </authorList>
    </citation>
    <scope>NUCLEOTIDE SEQUENCE [LARGE SCALE GENOMIC DNA]</scope>
    <source>
        <strain evidence="2 3">LV19</strain>
    </source>
</reference>
<accession>A0A109UGN8</accession>
<dbReference type="KEGG" id="erl:AOC36_02990"/>
<dbReference type="AlphaFoldDB" id="A0A109UGN8"/>
<dbReference type="Pfam" id="PF04542">
    <property type="entry name" value="Sigma70_r2"/>
    <property type="match status" value="1"/>
</dbReference>
<dbReference type="InterPro" id="IPR013325">
    <property type="entry name" value="RNA_pol_sigma_r2"/>
</dbReference>
<dbReference type="Proteomes" id="UP000063781">
    <property type="component" value="Chromosome"/>
</dbReference>
<dbReference type="SUPFAM" id="SSF88946">
    <property type="entry name" value="Sigma2 domain of RNA polymerase sigma factors"/>
    <property type="match status" value="1"/>
</dbReference>
<sequence length="99" mass="11650">MRDDLFLKVLNQNKDPMFRYCVSITHNFHDAEDLVQEAFIKLYELEIDDETHAKNWLYKVCHNAGVLEYAVPMYRFHVYVEGVAIDGEELLVELFVPAL</sequence>
<feature type="domain" description="RNA polymerase sigma-70 region 2" evidence="1">
    <location>
        <begin position="11"/>
        <end position="64"/>
    </location>
</feature>
<evidence type="ECO:0000313" key="2">
    <source>
        <dbReference type="EMBL" id="AMC92983.1"/>
    </source>
</evidence>
<evidence type="ECO:0000313" key="3">
    <source>
        <dbReference type="Proteomes" id="UP000063781"/>
    </source>
</evidence>
<dbReference type="RefSeq" id="WP_067631311.1">
    <property type="nucleotide sequence ID" value="NZ_CP013213.1"/>
</dbReference>
<dbReference type="GO" id="GO:0006352">
    <property type="term" value="P:DNA-templated transcription initiation"/>
    <property type="evidence" value="ECO:0007669"/>
    <property type="project" value="InterPro"/>
</dbReference>
<dbReference type="GO" id="GO:0003700">
    <property type="term" value="F:DNA-binding transcription factor activity"/>
    <property type="evidence" value="ECO:0007669"/>
    <property type="project" value="InterPro"/>
</dbReference>
<protein>
    <recommendedName>
        <fullName evidence="1">RNA polymerase sigma-70 region 2 domain-containing protein</fullName>
    </recommendedName>
</protein>
<name>A0A109UGN8_9FIRM</name>